<sequence length="86" mass="9611">MGKVIEMSIVKATFVELEPGESPLYGIIDQEIINEILESPALKDLREKQNGDNFLRIPSDLSGLMISPKLKDMLEKHKGKTICISI</sequence>
<reference evidence="1" key="1">
    <citation type="journal article" date="2020" name="mSystems">
        <title>Genome- and Community-Level Interaction Insights into Carbon Utilization and Element Cycling Functions of Hydrothermarchaeota in Hydrothermal Sediment.</title>
        <authorList>
            <person name="Zhou Z."/>
            <person name="Liu Y."/>
            <person name="Xu W."/>
            <person name="Pan J."/>
            <person name="Luo Z.H."/>
            <person name="Li M."/>
        </authorList>
    </citation>
    <scope>NUCLEOTIDE SEQUENCE [LARGE SCALE GENOMIC DNA]</scope>
    <source>
        <strain evidence="1">SpSt-751</strain>
    </source>
</reference>
<proteinExistence type="predicted"/>
<evidence type="ECO:0000313" key="1">
    <source>
        <dbReference type="EMBL" id="HGB30724.1"/>
    </source>
</evidence>
<comment type="caution">
    <text evidence="1">The sequence shown here is derived from an EMBL/GenBank/DDBJ whole genome shotgun (WGS) entry which is preliminary data.</text>
</comment>
<name>A0A7C3SQG3_9BACT</name>
<gene>
    <name evidence="1" type="ORF">ENV35_02460</name>
</gene>
<dbReference type="EMBL" id="DTGA01000057">
    <property type="protein sequence ID" value="HGB30724.1"/>
    <property type="molecule type" value="Genomic_DNA"/>
</dbReference>
<dbReference type="AlphaFoldDB" id="A0A7C3SQG3"/>
<protein>
    <submittedName>
        <fullName evidence="1">Uncharacterized protein</fullName>
    </submittedName>
</protein>
<organism evidence="1">
    <name type="scientific">Dictyoglomus turgidum</name>
    <dbReference type="NCBI Taxonomy" id="513050"/>
    <lineage>
        <taxon>Bacteria</taxon>
        <taxon>Pseudomonadati</taxon>
        <taxon>Dictyoglomota</taxon>
        <taxon>Dictyoglomia</taxon>
        <taxon>Dictyoglomales</taxon>
        <taxon>Dictyoglomaceae</taxon>
        <taxon>Dictyoglomus</taxon>
    </lineage>
</organism>
<accession>A0A7C3SQG3</accession>